<keyword evidence="8" id="KW-1185">Reference proteome</keyword>
<feature type="compositionally biased region" description="Polar residues" evidence="5">
    <location>
        <begin position="117"/>
        <end position="126"/>
    </location>
</feature>
<evidence type="ECO:0000313" key="7">
    <source>
        <dbReference type="EMBL" id="ROZ61776.1"/>
    </source>
</evidence>
<proteinExistence type="predicted"/>
<feature type="compositionally biased region" description="Basic and acidic residues" evidence="5">
    <location>
        <begin position="12"/>
        <end position="22"/>
    </location>
</feature>
<feature type="transmembrane region" description="Helical" evidence="6">
    <location>
        <begin position="198"/>
        <end position="218"/>
    </location>
</feature>
<comment type="subcellular location">
    <subcellularLocation>
        <location evidence="1">Membrane</location>
        <topology evidence="1">Multi-pass membrane protein</topology>
    </subcellularLocation>
</comment>
<feature type="compositionally biased region" description="Low complexity" evidence="5">
    <location>
        <begin position="127"/>
        <end position="140"/>
    </location>
</feature>
<protein>
    <submittedName>
        <fullName evidence="7">DUF4870 domain-containing protein</fullName>
    </submittedName>
</protein>
<evidence type="ECO:0000256" key="4">
    <source>
        <dbReference type="ARBA" id="ARBA00023136"/>
    </source>
</evidence>
<keyword evidence="3 6" id="KW-1133">Transmembrane helix</keyword>
<evidence type="ECO:0000313" key="8">
    <source>
        <dbReference type="Proteomes" id="UP000270616"/>
    </source>
</evidence>
<evidence type="ECO:0000256" key="3">
    <source>
        <dbReference type="ARBA" id="ARBA00022989"/>
    </source>
</evidence>
<evidence type="ECO:0000256" key="5">
    <source>
        <dbReference type="SAM" id="MobiDB-lite"/>
    </source>
</evidence>
<dbReference type="Proteomes" id="UP000270616">
    <property type="component" value="Unassembled WGS sequence"/>
</dbReference>
<comment type="caution">
    <text evidence="7">The sequence shown here is derived from an EMBL/GenBank/DDBJ whole genome shotgun (WGS) entry which is preliminary data.</text>
</comment>
<feature type="region of interest" description="Disordered" evidence="5">
    <location>
        <begin position="1"/>
        <end position="140"/>
    </location>
</feature>
<dbReference type="EMBL" id="RKMF01000018">
    <property type="protein sequence ID" value="ROZ61776.1"/>
    <property type="molecule type" value="Genomic_DNA"/>
</dbReference>
<reference evidence="7 8" key="1">
    <citation type="submission" date="2018-10" db="EMBL/GenBank/DDBJ databases">
        <title>Kocuria sp. M5W7-7, whole genome shotgun sequence.</title>
        <authorList>
            <person name="Tuo L."/>
        </authorList>
    </citation>
    <scope>NUCLEOTIDE SEQUENCE [LARGE SCALE GENOMIC DNA]</scope>
    <source>
        <strain evidence="7 8">M5W7-7</strain>
    </source>
</reference>
<evidence type="ECO:0000256" key="2">
    <source>
        <dbReference type="ARBA" id="ARBA00022692"/>
    </source>
</evidence>
<sequence length="267" mass="27645">MRKEILTMTTDDSDRSASHDDGAAGPVQDPSGSEPGAGPGAGSDANGSSATTSQYGQQPGYQPGGPQSGQPQYGAGQYGAPETSAPQYGAPQNGAPQYGAPQNDGAQYGAPGHGYGQQPNYGQQAYGQQPNYGGAPNPGGPYQFSGMPPQEARTMALVTHLSAPVLYLLSAGWAGFLAPLILWAIYKDKDPLVRQAGAGSFNFNFALMVVSVVAWIAGFVSLGLLIPLTILVVFAVLVVQVIFGIFGAMAANQGQAYKYPFEIPILK</sequence>
<dbReference type="Pfam" id="PF09685">
    <property type="entry name" value="MamF_MmsF"/>
    <property type="match status" value="1"/>
</dbReference>
<dbReference type="AlphaFoldDB" id="A0A3N3ZP23"/>
<feature type="compositionally biased region" description="Low complexity" evidence="5">
    <location>
        <begin position="68"/>
        <end position="81"/>
    </location>
</feature>
<evidence type="ECO:0000256" key="1">
    <source>
        <dbReference type="ARBA" id="ARBA00004141"/>
    </source>
</evidence>
<name>A0A3N3ZP23_9MICC</name>
<feature type="transmembrane region" description="Helical" evidence="6">
    <location>
        <begin position="224"/>
        <end position="251"/>
    </location>
</feature>
<dbReference type="InterPro" id="IPR019109">
    <property type="entry name" value="MamF_MmsF"/>
</dbReference>
<feature type="compositionally biased region" description="Low complexity" evidence="5">
    <location>
        <begin position="42"/>
        <end position="61"/>
    </location>
</feature>
<gene>
    <name evidence="7" type="ORF">EDL96_12525</name>
</gene>
<organism evidence="7 8">
    <name type="scientific">Kocuria soli</name>
    <dbReference type="NCBI Taxonomy" id="2485125"/>
    <lineage>
        <taxon>Bacteria</taxon>
        <taxon>Bacillati</taxon>
        <taxon>Actinomycetota</taxon>
        <taxon>Actinomycetes</taxon>
        <taxon>Micrococcales</taxon>
        <taxon>Micrococcaceae</taxon>
        <taxon>Kocuria</taxon>
    </lineage>
</organism>
<feature type="transmembrane region" description="Helical" evidence="6">
    <location>
        <begin position="165"/>
        <end position="186"/>
    </location>
</feature>
<keyword evidence="4 6" id="KW-0472">Membrane</keyword>
<accession>A0A3N3ZP23</accession>
<keyword evidence="2 6" id="KW-0812">Transmembrane</keyword>
<evidence type="ECO:0000256" key="6">
    <source>
        <dbReference type="SAM" id="Phobius"/>
    </source>
</evidence>